<keyword evidence="2" id="KW-0472">Membrane</keyword>
<keyword evidence="2" id="KW-0812">Transmembrane</keyword>
<name>A0A1F7YWW1_9BACT</name>
<evidence type="ECO:0000313" key="4">
    <source>
        <dbReference type="Proteomes" id="UP000178870"/>
    </source>
</evidence>
<protein>
    <recommendedName>
        <fullName evidence="5">DUF5666 domain-containing protein</fullName>
    </recommendedName>
</protein>
<dbReference type="EMBL" id="MGGP01000029">
    <property type="protein sequence ID" value="OGM31188.1"/>
    <property type="molecule type" value="Genomic_DNA"/>
</dbReference>
<organism evidence="3 4">
    <name type="scientific">Candidatus Woesebacteria bacterium RIFCSPHIGHO2_01_FULL_44_21</name>
    <dbReference type="NCBI Taxonomy" id="1802503"/>
    <lineage>
        <taxon>Bacteria</taxon>
        <taxon>Candidatus Woeseibacteriota</taxon>
    </lineage>
</organism>
<sequence>MRKEQVIAVILGSFIGIGVAFGIWRLSRASEEKNSSSPQTQDNNNQIETKPTNGKLSIVAPADNAVAVSSSITVSGLTRPNSPVAVSANKIYTKEATGTGEFSIEVELTPGFNNIVVWSFEKGKVPEKEELTLIHTDKIDDSSAAMQASLGTVTDIAEDSLQIRTKDGDIVQLSLTDATTYGSIIEEATKEVKFTDLAIGDFVAALGTQNREGVFEIRRILITTEPAKAEVTAVVGIVDTLSAKEFIVLPAEGEEVSVDATGTVSTFAKGNDGLSSTRLSTAEAGEAIVIIGTFKDKELVASTIILL</sequence>
<feature type="transmembrane region" description="Helical" evidence="2">
    <location>
        <begin position="6"/>
        <end position="26"/>
    </location>
</feature>
<dbReference type="Proteomes" id="UP000178870">
    <property type="component" value="Unassembled WGS sequence"/>
</dbReference>
<keyword evidence="2" id="KW-1133">Transmembrane helix</keyword>
<accession>A0A1F7YWW1</accession>
<gene>
    <name evidence="3" type="ORF">A2803_01795</name>
</gene>
<evidence type="ECO:0000256" key="1">
    <source>
        <dbReference type="SAM" id="MobiDB-lite"/>
    </source>
</evidence>
<feature type="compositionally biased region" description="Polar residues" evidence="1">
    <location>
        <begin position="35"/>
        <end position="51"/>
    </location>
</feature>
<dbReference type="InterPro" id="IPR013783">
    <property type="entry name" value="Ig-like_fold"/>
</dbReference>
<evidence type="ECO:0008006" key="5">
    <source>
        <dbReference type="Google" id="ProtNLM"/>
    </source>
</evidence>
<evidence type="ECO:0000256" key="2">
    <source>
        <dbReference type="SAM" id="Phobius"/>
    </source>
</evidence>
<feature type="region of interest" description="Disordered" evidence="1">
    <location>
        <begin position="32"/>
        <end position="51"/>
    </location>
</feature>
<evidence type="ECO:0000313" key="3">
    <source>
        <dbReference type="EMBL" id="OGM31188.1"/>
    </source>
</evidence>
<reference evidence="3 4" key="1">
    <citation type="journal article" date="2016" name="Nat. Commun.">
        <title>Thousands of microbial genomes shed light on interconnected biogeochemical processes in an aquifer system.</title>
        <authorList>
            <person name="Anantharaman K."/>
            <person name="Brown C.T."/>
            <person name="Hug L.A."/>
            <person name="Sharon I."/>
            <person name="Castelle C.J."/>
            <person name="Probst A.J."/>
            <person name="Thomas B.C."/>
            <person name="Singh A."/>
            <person name="Wilkins M.J."/>
            <person name="Karaoz U."/>
            <person name="Brodie E.L."/>
            <person name="Williams K.H."/>
            <person name="Hubbard S.S."/>
            <person name="Banfield J.F."/>
        </authorList>
    </citation>
    <scope>NUCLEOTIDE SEQUENCE [LARGE SCALE GENOMIC DNA]</scope>
</reference>
<dbReference type="Gene3D" id="2.60.40.10">
    <property type="entry name" value="Immunoglobulins"/>
    <property type="match status" value="1"/>
</dbReference>
<proteinExistence type="predicted"/>
<dbReference type="AlphaFoldDB" id="A0A1F7YWW1"/>
<comment type="caution">
    <text evidence="3">The sequence shown here is derived from an EMBL/GenBank/DDBJ whole genome shotgun (WGS) entry which is preliminary data.</text>
</comment>